<comment type="caution">
    <text evidence="2">The sequence shown here is derived from an EMBL/GenBank/DDBJ whole genome shotgun (WGS) entry which is preliminary data.</text>
</comment>
<name>K0T1Q7_THAOC</name>
<accession>K0T1Q7</accession>
<reference evidence="2 3" key="1">
    <citation type="journal article" date="2012" name="Genome Biol.">
        <title>Genome and low-iron response of an oceanic diatom adapted to chronic iron limitation.</title>
        <authorList>
            <person name="Lommer M."/>
            <person name="Specht M."/>
            <person name="Roy A.S."/>
            <person name="Kraemer L."/>
            <person name="Andreson R."/>
            <person name="Gutowska M.A."/>
            <person name="Wolf J."/>
            <person name="Bergner S.V."/>
            <person name="Schilhabel M.B."/>
            <person name="Klostermeier U.C."/>
            <person name="Beiko R.G."/>
            <person name="Rosenstiel P."/>
            <person name="Hippler M."/>
            <person name="Laroche J."/>
        </authorList>
    </citation>
    <scope>NUCLEOTIDE SEQUENCE [LARGE SCALE GENOMIC DNA]</scope>
    <source>
        <strain evidence="2 3">CCMP1005</strain>
    </source>
</reference>
<feature type="region of interest" description="Disordered" evidence="1">
    <location>
        <begin position="503"/>
        <end position="525"/>
    </location>
</feature>
<feature type="compositionally biased region" description="Basic residues" evidence="1">
    <location>
        <begin position="402"/>
        <end position="414"/>
    </location>
</feature>
<dbReference type="AlphaFoldDB" id="K0T1Q7"/>
<evidence type="ECO:0000313" key="3">
    <source>
        <dbReference type="Proteomes" id="UP000266841"/>
    </source>
</evidence>
<proteinExistence type="predicted"/>
<evidence type="ECO:0000256" key="1">
    <source>
        <dbReference type="SAM" id="MobiDB-lite"/>
    </source>
</evidence>
<gene>
    <name evidence="2" type="ORF">THAOC_14858</name>
</gene>
<dbReference type="EMBL" id="AGNL01017287">
    <property type="protein sequence ID" value="EJK64407.1"/>
    <property type="molecule type" value="Genomic_DNA"/>
</dbReference>
<feature type="compositionally biased region" description="Basic and acidic residues" evidence="1">
    <location>
        <begin position="109"/>
        <end position="124"/>
    </location>
</feature>
<feature type="non-terminal residue" evidence="2">
    <location>
        <position position="698"/>
    </location>
</feature>
<evidence type="ECO:0000313" key="2">
    <source>
        <dbReference type="EMBL" id="EJK64407.1"/>
    </source>
</evidence>
<feature type="compositionally biased region" description="Polar residues" evidence="1">
    <location>
        <begin position="133"/>
        <end position="149"/>
    </location>
</feature>
<feature type="region of interest" description="Disordered" evidence="1">
    <location>
        <begin position="385"/>
        <end position="414"/>
    </location>
</feature>
<dbReference type="Proteomes" id="UP000266841">
    <property type="component" value="Unassembled WGS sequence"/>
</dbReference>
<protein>
    <submittedName>
        <fullName evidence="2">Uncharacterized protein</fullName>
    </submittedName>
</protein>
<keyword evidence="3" id="KW-1185">Reference proteome</keyword>
<organism evidence="2 3">
    <name type="scientific">Thalassiosira oceanica</name>
    <name type="common">Marine diatom</name>
    <dbReference type="NCBI Taxonomy" id="159749"/>
    <lineage>
        <taxon>Eukaryota</taxon>
        <taxon>Sar</taxon>
        <taxon>Stramenopiles</taxon>
        <taxon>Ochrophyta</taxon>
        <taxon>Bacillariophyta</taxon>
        <taxon>Coscinodiscophyceae</taxon>
        <taxon>Thalassiosirophycidae</taxon>
        <taxon>Thalassiosirales</taxon>
        <taxon>Thalassiosiraceae</taxon>
        <taxon>Thalassiosira</taxon>
    </lineage>
</organism>
<feature type="region of interest" description="Disordered" evidence="1">
    <location>
        <begin position="1"/>
        <end position="162"/>
    </location>
</feature>
<feature type="region of interest" description="Disordered" evidence="1">
    <location>
        <begin position="622"/>
        <end position="652"/>
    </location>
</feature>
<sequence length="698" mass="78459">MQLRSETTIREVIGAKSANEGDSVQPRERDDFELEPVAGEGSIQSKASDGIYTNPFGDGDGDQSGMLRNGLNLRPDSVKSTNEGSSHSSHSSEYEFADWTSPEVLAEAARLEKDSDRSVSIKTEEDSDYWESQEANSMNNYYDYSTNDSSNEEPDAESLEQSNTLALAEKRGAEQRDTMEMTVMPGAETDEDPDSQNPAKRRKLIIIYLLLHVVEFTIGSVGNVGDVASRSSLEGGGVIEVIGNVQALTTMSSVWSAASSLRLLTSSSTRSWMELPPFIKFEMVVKASLWGGGVPSCGLGPLRVFLFGVEAQFSTGGWNSVFVIGLLLFGCIRAGLHLFEFTHPNRYSPQKKRKKKRGKCNRRKRERKFHRRRLHVNLVKRCRRRVGNRPPGLDGSSFRSPRGSKHTRWKRRKARQRFHWEKASLAKELWEFRGSPRPNPTHVDAPVWEPLLNWFHFESDFADDFPAYVLDAEERIKWKEYLDKFIATEDHVENVKRLEARAKRARDSMHGNRGSKTRSSRRNTCPSTSLWTRVLSYGRCSRLSSVVGRLALATGSTYLGFYLSSGFFRGKQLARTRIDHRLQTKRIEVQSLRREETQTAVDQTPTDITSSQDLLAISFDDDWSRDSNGGDSSSGPISESEGGIHDDQSNSGFYDRGGGLDDVLQLRLHNNRDFDGEQQLQKECGCLLPEGATLRAIT</sequence>
<feature type="compositionally biased region" description="Low complexity" evidence="1">
    <location>
        <begin position="626"/>
        <end position="641"/>
    </location>
</feature>